<evidence type="ECO:0000313" key="1">
    <source>
        <dbReference type="EMBL" id="SFE49450.1"/>
    </source>
</evidence>
<reference evidence="2" key="1">
    <citation type="submission" date="2016-10" db="EMBL/GenBank/DDBJ databases">
        <authorList>
            <person name="Varghese N."/>
            <person name="Submissions S."/>
        </authorList>
    </citation>
    <scope>NUCLEOTIDE SEQUENCE [LARGE SCALE GENOMIC DNA]</scope>
    <source>
        <strain evidence="2">DSM 46838</strain>
    </source>
</reference>
<dbReference type="InterPro" id="IPR011051">
    <property type="entry name" value="RmlC_Cupin_sf"/>
</dbReference>
<dbReference type="AlphaFoldDB" id="A0A1I2B2R4"/>
<dbReference type="InterPro" id="IPR014710">
    <property type="entry name" value="RmlC-like_jellyroll"/>
</dbReference>
<evidence type="ECO:0000313" key="2">
    <source>
        <dbReference type="Proteomes" id="UP000198589"/>
    </source>
</evidence>
<dbReference type="RefSeq" id="WP_092195933.1">
    <property type="nucleotide sequence ID" value="NZ_FOND01000004.1"/>
</dbReference>
<dbReference type="OrthoDB" id="1119958at2"/>
<organism evidence="1 2">
    <name type="scientific">Blastococcus tunisiensis</name>
    <dbReference type="NCBI Taxonomy" id="1798228"/>
    <lineage>
        <taxon>Bacteria</taxon>
        <taxon>Bacillati</taxon>
        <taxon>Actinomycetota</taxon>
        <taxon>Actinomycetes</taxon>
        <taxon>Geodermatophilales</taxon>
        <taxon>Geodermatophilaceae</taxon>
        <taxon>Blastococcus</taxon>
    </lineage>
</organism>
<dbReference type="STRING" id="1798228.SAMN05216574_10413"/>
<dbReference type="SUPFAM" id="SSF51182">
    <property type="entry name" value="RmlC-like cupins"/>
    <property type="match status" value="1"/>
</dbReference>
<protein>
    <recommendedName>
        <fullName evidence="3">Cupin domain-containing protein</fullName>
    </recommendedName>
</protein>
<evidence type="ECO:0008006" key="3">
    <source>
        <dbReference type="Google" id="ProtNLM"/>
    </source>
</evidence>
<accession>A0A1I2B2R4</accession>
<dbReference type="EMBL" id="FOND01000004">
    <property type="protein sequence ID" value="SFE49450.1"/>
    <property type="molecule type" value="Genomic_DNA"/>
</dbReference>
<gene>
    <name evidence="1" type="ORF">SAMN05216574_10413</name>
</gene>
<dbReference type="Proteomes" id="UP000198589">
    <property type="component" value="Unassembled WGS sequence"/>
</dbReference>
<dbReference type="Gene3D" id="2.60.120.10">
    <property type="entry name" value="Jelly Rolls"/>
    <property type="match status" value="1"/>
</dbReference>
<sequence>MRVIDRTDLPMAIQDGELEFRAGPAGENTVAWVRLPAGTDLRPGLAGLPGDLCPCPHWGYMISGRLLMHTKDGDSTYEAGQAFYWAPGHAPEALEDCEYLDVSPTAELDAVVRHLQGGSA</sequence>
<proteinExistence type="predicted"/>
<name>A0A1I2B2R4_9ACTN</name>
<keyword evidence="2" id="KW-1185">Reference proteome</keyword>